<protein>
    <recommendedName>
        <fullName evidence="9">Alanine--glyoxylate aminotransferase</fullName>
        <ecNumber evidence="9">2.6.1.44</ecNumber>
    </recommendedName>
</protein>
<dbReference type="PROSITE" id="PS00595">
    <property type="entry name" value="AA_TRANSFER_CLASS_5"/>
    <property type="match status" value="1"/>
</dbReference>
<dbReference type="PIRSF" id="PIRSF000524">
    <property type="entry name" value="SPT"/>
    <property type="match status" value="1"/>
</dbReference>
<dbReference type="KEGG" id="dnv:108656215"/>
<evidence type="ECO:0000256" key="2">
    <source>
        <dbReference type="ARBA" id="ARBA00001933"/>
    </source>
</evidence>
<reference evidence="15 16" key="1">
    <citation type="journal article" date="2019" name="J. Hered.">
        <title>An Improved Genome Assembly for Drosophila navojoa, the Basal Species in the mojavensis Cluster.</title>
        <authorList>
            <person name="Vanderlinde T."/>
            <person name="Dupim E.G."/>
            <person name="Nazario-Yepiz N.O."/>
            <person name="Carvalho A.B."/>
        </authorList>
    </citation>
    <scope>NUCLEOTIDE SEQUENCE [LARGE SCALE GENOMIC DNA]</scope>
    <source>
        <strain evidence="15">Navoj_Jal97</strain>
        <tissue evidence="15">Whole organism</tissue>
    </source>
</reference>
<evidence type="ECO:0000256" key="7">
    <source>
        <dbReference type="ARBA" id="ARBA00022898"/>
    </source>
</evidence>
<dbReference type="InterPro" id="IPR000192">
    <property type="entry name" value="Aminotrans_V_dom"/>
</dbReference>
<dbReference type="AlphaFoldDB" id="A0A484B454"/>
<keyword evidence="16" id="KW-1185">Reference proteome</keyword>
<gene>
    <name evidence="15" type="ORF">AWZ03_009900</name>
</gene>
<dbReference type="Proteomes" id="UP000295192">
    <property type="component" value="Unassembled WGS sequence"/>
</dbReference>
<dbReference type="FunFam" id="3.90.1150.10:FF:000039">
    <property type="entry name" value="Serine--pyruvate aminotransferase"/>
    <property type="match status" value="1"/>
</dbReference>
<dbReference type="InterPro" id="IPR015424">
    <property type="entry name" value="PyrdxlP-dep_Trfase"/>
</dbReference>
<evidence type="ECO:0000256" key="6">
    <source>
        <dbReference type="ARBA" id="ARBA00022679"/>
    </source>
</evidence>
<keyword evidence="7 9" id="KW-0663">Pyridoxal phosphate</keyword>
<dbReference type="EMBL" id="LSRL02000140">
    <property type="protein sequence ID" value="TDG43657.1"/>
    <property type="molecule type" value="Genomic_DNA"/>
</dbReference>
<feature type="modified residue" description="N6-(pyridoxal phosphate)lysine" evidence="11">
    <location>
        <position position="205"/>
    </location>
</feature>
<evidence type="ECO:0000256" key="12">
    <source>
        <dbReference type="RuleBase" id="RU004075"/>
    </source>
</evidence>
<sequence>MEVPPPLVLKRSLFVPSKTLMGPGPSNCSQRVLEAMSNPVLGHMHPECLQIMDEVKEGIKYIFQTLNDATMCISGAGHSGMEAALCNLIEENDVVLLGISGMWGHRAGDIARRYGADVRFVEASFGRALTLEEIRFAFDTHKPRVFFVAQGDSSTGILQRHISEIGDLCRQYDCYLVVDVVASLGGTHFLMDEWKVDVAYTGSQKTLGGPAGLTPISFSKRALTHIKQRKTKPKVYYFDVLLIGQYWGCYGTPRIYHHTISSTLLYGLREALAHFCAMGLKNVVQRHLECSQRLQLGIEELGLEMFVQHEPDRLPTVNAVKVPFGIDWRKVADYAMRKYNLEISGGLGPTVEHVFRIGLMGENATLEKVDMVLSILNEAIQSIKLRAIKTERSKI</sequence>
<keyword evidence="5" id="KW-0032">Aminotransferase</keyword>
<evidence type="ECO:0000256" key="5">
    <source>
        <dbReference type="ARBA" id="ARBA00022576"/>
    </source>
</evidence>
<feature type="domain" description="Aminotransferase class V" evidence="14">
    <location>
        <begin position="40"/>
        <end position="369"/>
    </location>
</feature>
<name>A0A484B454_DRONA</name>
<dbReference type="InterPro" id="IPR024169">
    <property type="entry name" value="SP_NH2Trfase/AEP_transaminase"/>
</dbReference>
<dbReference type="STRING" id="7232.A0A484B454"/>
<evidence type="ECO:0000256" key="8">
    <source>
        <dbReference type="ARBA" id="ARBA00023140"/>
    </source>
</evidence>
<evidence type="ECO:0000313" key="16">
    <source>
        <dbReference type="Proteomes" id="UP000295192"/>
    </source>
</evidence>
<dbReference type="InterPro" id="IPR015421">
    <property type="entry name" value="PyrdxlP-dep_Trfase_major"/>
</dbReference>
<dbReference type="Gene3D" id="3.90.1150.10">
    <property type="entry name" value="Aspartate Aminotransferase, domain 1"/>
    <property type="match status" value="1"/>
</dbReference>
<dbReference type="GO" id="GO:0009436">
    <property type="term" value="P:glyoxylate catabolic process"/>
    <property type="evidence" value="ECO:0007669"/>
    <property type="project" value="UniProtKB-ARBA"/>
</dbReference>
<dbReference type="OMA" id="GSDRVYH"/>
<feature type="binding site" evidence="10">
    <location>
        <position position="356"/>
    </location>
    <ligand>
        <name>substrate</name>
    </ligand>
</feature>
<dbReference type="GO" id="GO:0008453">
    <property type="term" value="F:alanine-glyoxylate transaminase activity"/>
    <property type="evidence" value="ECO:0007669"/>
    <property type="project" value="UniProtKB-EC"/>
</dbReference>
<evidence type="ECO:0000256" key="11">
    <source>
        <dbReference type="PIRSR" id="PIRSR000524-50"/>
    </source>
</evidence>
<proteinExistence type="inferred from homology"/>
<comment type="cofactor">
    <cofactor evidence="2 9 11 13">
        <name>pyridoxal 5'-phosphate</name>
        <dbReference type="ChEBI" id="CHEBI:597326"/>
    </cofactor>
</comment>
<organism evidence="15 16">
    <name type="scientific">Drosophila navojoa</name>
    <name type="common">Fruit fly</name>
    <dbReference type="NCBI Taxonomy" id="7232"/>
    <lineage>
        <taxon>Eukaryota</taxon>
        <taxon>Metazoa</taxon>
        <taxon>Ecdysozoa</taxon>
        <taxon>Arthropoda</taxon>
        <taxon>Hexapoda</taxon>
        <taxon>Insecta</taxon>
        <taxon>Pterygota</taxon>
        <taxon>Neoptera</taxon>
        <taxon>Endopterygota</taxon>
        <taxon>Diptera</taxon>
        <taxon>Brachycera</taxon>
        <taxon>Muscomorpha</taxon>
        <taxon>Ephydroidea</taxon>
        <taxon>Drosophilidae</taxon>
        <taxon>Drosophila</taxon>
    </lineage>
</organism>
<comment type="catalytic activity">
    <reaction evidence="1 9">
        <text>glyoxylate + L-alanine = glycine + pyruvate</text>
        <dbReference type="Rhea" id="RHEA:24248"/>
        <dbReference type="ChEBI" id="CHEBI:15361"/>
        <dbReference type="ChEBI" id="CHEBI:36655"/>
        <dbReference type="ChEBI" id="CHEBI:57305"/>
        <dbReference type="ChEBI" id="CHEBI:57972"/>
        <dbReference type="EC" id="2.6.1.44"/>
    </reaction>
</comment>
<dbReference type="EC" id="2.6.1.44" evidence="9"/>
<evidence type="ECO:0000256" key="13">
    <source>
        <dbReference type="RuleBase" id="RU004504"/>
    </source>
</evidence>
<dbReference type="GO" id="GO:0004760">
    <property type="term" value="F:L-serine-pyruvate transaminase activity"/>
    <property type="evidence" value="ECO:0007669"/>
    <property type="project" value="TreeGrafter"/>
</dbReference>
<dbReference type="PANTHER" id="PTHR21152">
    <property type="entry name" value="AMINOTRANSFERASE CLASS V"/>
    <property type="match status" value="1"/>
</dbReference>
<dbReference type="FunFam" id="3.40.640.10:FF:000027">
    <property type="entry name" value="Serine--pyruvate aminotransferase, mitochondrial"/>
    <property type="match status" value="1"/>
</dbReference>
<dbReference type="Pfam" id="PF00266">
    <property type="entry name" value="Aminotran_5"/>
    <property type="match status" value="1"/>
</dbReference>
<dbReference type="Gene3D" id="3.40.640.10">
    <property type="entry name" value="Type I PLP-dependent aspartate aminotransferase-like (Major domain)"/>
    <property type="match status" value="1"/>
</dbReference>
<comment type="caution">
    <text evidence="15">The sequence shown here is derived from an EMBL/GenBank/DDBJ whole genome shotgun (WGS) entry which is preliminary data.</text>
</comment>
<comment type="subcellular location">
    <subcellularLocation>
        <location evidence="3">Peroxisome</location>
    </subcellularLocation>
</comment>
<dbReference type="GO" id="GO:0019265">
    <property type="term" value="P:glycine biosynthetic process, by transamination of glyoxylate"/>
    <property type="evidence" value="ECO:0007669"/>
    <property type="project" value="TreeGrafter"/>
</dbReference>
<evidence type="ECO:0000256" key="4">
    <source>
        <dbReference type="ARBA" id="ARBA00009236"/>
    </source>
</evidence>
<dbReference type="InterPro" id="IPR020578">
    <property type="entry name" value="Aminotrans_V_PyrdxlP_BS"/>
</dbReference>
<evidence type="ECO:0000313" key="15">
    <source>
        <dbReference type="EMBL" id="TDG43657.1"/>
    </source>
</evidence>
<comment type="similarity">
    <text evidence="4 9 12">Belongs to the class-V pyridoxal-phosphate-dependent aminotransferase family.</text>
</comment>
<dbReference type="GO" id="GO:0005777">
    <property type="term" value="C:peroxisome"/>
    <property type="evidence" value="ECO:0007669"/>
    <property type="project" value="UniProtKB-SubCell"/>
</dbReference>
<dbReference type="SUPFAM" id="SSF53383">
    <property type="entry name" value="PLP-dependent transferases"/>
    <property type="match status" value="1"/>
</dbReference>
<keyword evidence="6" id="KW-0808">Transferase</keyword>
<accession>A0A484B454</accession>
<dbReference type="CDD" id="cd06451">
    <property type="entry name" value="AGAT_like"/>
    <property type="match status" value="1"/>
</dbReference>
<evidence type="ECO:0000256" key="1">
    <source>
        <dbReference type="ARBA" id="ARBA00001781"/>
    </source>
</evidence>
<evidence type="ECO:0000256" key="10">
    <source>
        <dbReference type="PIRSR" id="PIRSR000524-1"/>
    </source>
</evidence>
<evidence type="ECO:0000259" key="14">
    <source>
        <dbReference type="Pfam" id="PF00266"/>
    </source>
</evidence>
<dbReference type="PANTHER" id="PTHR21152:SF40">
    <property type="entry name" value="ALANINE--GLYOXYLATE AMINOTRANSFERASE"/>
    <property type="match status" value="1"/>
</dbReference>
<keyword evidence="8" id="KW-0576">Peroxisome</keyword>
<evidence type="ECO:0000256" key="3">
    <source>
        <dbReference type="ARBA" id="ARBA00004275"/>
    </source>
</evidence>
<dbReference type="OrthoDB" id="7403325at2759"/>
<evidence type="ECO:0000256" key="9">
    <source>
        <dbReference type="PIRNR" id="PIRNR000524"/>
    </source>
</evidence>
<dbReference type="InterPro" id="IPR015422">
    <property type="entry name" value="PyrdxlP-dep_Trfase_small"/>
</dbReference>